<dbReference type="RefSeq" id="WP_390190627.1">
    <property type="nucleotide sequence ID" value="NZ_JBHMEP010000001.1"/>
</dbReference>
<dbReference type="Proteomes" id="UP001589645">
    <property type="component" value="Unassembled WGS sequence"/>
</dbReference>
<evidence type="ECO:0000313" key="4">
    <source>
        <dbReference type="Proteomes" id="UP001589645"/>
    </source>
</evidence>
<keyword evidence="4" id="KW-1185">Reference proteome</keyword>
<proteinExistence type="predicted"/>
<organism evidence="3 4">
    <name type="scientific">Vibrio olivae</name>
    <dbReference type="NCBI Taxonomy" id="1243002"/>
    <lineage>
        <taxon>Bacteria</taxon>
        <taxon>Pseudomonadati</taxon>
        <taxon>Pseudomonadota</taxon>
        <taxon>Gammaproteobacteria</taxon>
        <taxon>Vibrionales</taxon>
        <taxon>Vibrionaceae</taxon>
        <taxon>Vibrio</taxon>
    </lineage>
</organism>
<evidence type="ECO:0000259" key="1">
    <source>
        <dbReference type="Pfam" id="PF06276"/>
    </source>
</evidence>
<dbReference type="Pfam" id="PF11575">
    <property type="entry name" value="FhuF_C"/>
    <property type="match status" value="1"/>
</dbReference>
<name>A0ABV5HK82_9VIBR</name>
<dbReference type="EMBL" id="JBHMEP010000001">
    <property type="protein sequence ID" value="MFB9134641.1"/>
    <property type="molecule type" value="Genomic_DNA"/>
</dbReference>
<reference evidence="3 4" key="1">
    <citation type="submission" date="2024-09" db="EMBL/GenBank/DDBJ databases">
        <authorList>
            <person name="Sun Q."/>
            <person name="Mori K."/>
        </authorList>
    </citation>
    <scope>NUCLEOTIDE SEQUENCE [LARGE SCALE GENOMIC DNA]</scope>
    <source>
        <strain evidence="3 4">CECT 8064</strain>
    </source>
</reference>
<gene>
    <name evidence="3" type="ORF">ACFFUV_06585</name>
</gene>
<accession>A0ABV5HK82</accession>
<comment type="caution">
    <text evidence="3">The sequence shown here is derived from an EMBL/GenBank/DDBJ whole genome shotgun (WGS) entry which is preliminary data.</text>
</comment>
<dbReference type="Pfam" id="PF06276">
    <property type="entry name" value="FhuF"/>
    <property type="match status" value="1"/>
</dbReference>
<feature type="domain" description="Aerobactin siderophore biosynthesis IucA/IucC-like C-terminal" evidence="1">
    <location>
        <begin position="65"/>
        <end position="214"/>
    </location>
</feature>
<dbReference type="InterPro" id="IPR024726">
    <property type="entry name" value="FhuF_C"/>
</dbReference>
<protein>
    <submittedName>
        <fullName evidence="3">IucA/IucC family C-terminal-domain containing protein</fullName>
    </submittedName>
</protein>
<evidence type="ECO:0000259" key="2">
    <source>
        <dbReference type="Pfam" id="PF11575"/>
    </source>
</evidence>
<sequence length="257" mass="29930">MMHQFTRDEWQKLSTFGLKPWHERDARWSTDASHLLNSQHALEILESICPELGAPTLAVTASLVIKRSAFLLLAPTLYAMSVFNKGINGHIENCSFEYQLQHRLWRSGLSILETAIFPLQGCRRQWREALLKQVFAHHLTPLVTHFHRLTGISTRILWENVAVRVFSIYERRILPAVDGHDRDQAEADFAFIVDAHNHTIFGLEENPLTRFYRPKRQYIEHAEPVRMRRTCCYYYQATKPAEYCSTCPLLLKKKPKG</sequence>
<evidence type="ECO:0000313" key="3">
    <source>
        <dbReference type="EMBL" id="MFB9134641.1"/>
    </source>
</evidence>
<dbReference type="InterPro" id="IPR022770">
    <property type="entry name" value="IucA/IucC-like_C"/>
</dbReference>
<feature type="domain" description="Ferric siderophore reductase C-terminal" evidence="2">
    <location>
        <begin position="228"/>
        <end position="249"/>
    </location>
</feature>